<dbReference type="PANTHER" id="PTHR43377">
    <property type="entry name" value="BILIVERDIN REDUCTASE A"/>
    <property type="match status" value="1"/>
</dbReference>
<dbReference type="PANTHER" id="PTHR43377:SF1">
    <property type="entry name" value="BILIVERDIN REDUCTASE A"/>
    <property type="match status" value="1"/>
</dbReference>
<dbReference type="Pfam" id="PF01408">
    <property type="entry name" value="GFO_IDH_MocA"/>
    <property type="match status" value="1"/>
</dbReference>
<feature type="domain" description="GFO/IDH/MocA-like oxidoreductase" evidence="2">
    <location>
        <begin position="144"/>
        <end position="243"/>
    </location>
</feature>
<gene>
    <name evidence="3" type="ORF">MNBD_PLANCTO02-362</name>
</gene>
<dbReference type="InterPro" id="IPR051450">
    <property type="entry name" value="Gfo/Idh/MocA_Oxidoreductases"/>
</dbReference>
<accession>A0A3B1DUF9</accession>
<evidence type="ECO:0000313" key="3">
    <source>
        <dbReference type="EMBL" id="VAX40503.1"/>
    </source>
</evidence>
<dbReference type="EMBL" id="UOGL01000449">
    <property type="protein sequence ID" value="VAX40503.1"/>
    <property type="molecule type" value="Genomic_DNA"/>
</dbReference>
<proteinExistence type="predicted"/>
<dbReference type="SUPFAM" id="SSF55347">
    <property type="entry name" value="Glyceraldehyde-3-phosphate dehydrogenase-like, C-terminal domain"/>
    <property type="match status" value="1"/>
</dbReference>
<dbReference type="InterPro" id="IPR000683">
    <property type="entry name" value="Gfo/Idh/MocA-like_OxRdtase_N"/>
</dbReference>
<dbReference type="SUPFAM" id="SSF51735">
    <property type="entry name" value="NAD(P)-binding Rossmann-fold domains"/>
    <property type="match status" value="1"/>
</dbReference>
<dbReference type="InterPro" id="IPR055170">
    <property type="entry name" value="GFO_IDH_MocA-like_dom"/>
</dbReference>
<reference evidence="3" key="1">
    <citation type="submission" date="2018-06" db="EMBL/GenBank/DDBJ databases">
        <authorList>
            <person name="Zhirakovskaya E."/>
        </authorList>
    </citation>
    <scope>NUCLEOTIDE SEQUENCE</scope>
</reference>
<feature type="domain" description="Gfo/Idh/MocA-like oxidoreductase N-terminal" evidence="1">
    <location>
        <begin position="16"/>
        <end position="131"/>
    </location>
</feature>
<dbReference type="InterPro" id="IPR036291">
    <property type="entry name" value="NAD(P)-bd_dom_sf"/>
</dbReference>
<name>A0A3B1DUF9_9ZZZZ</name>
<dbReference type="Gene3D" id="3.40.50.720">
    <property type="entry name" value="NAD(P)-binding Rossmann-like Domain"/>
    <property type="match status" value="1"/>
</dbReference>
<dbReference type="Pfam" id="PF22725">
    <property type="entry name" value="GFO_IDH_MocA_C3"/>
    <property type="match status" value="1"/>
</dbReference>
<evidence type="ECO:0000259" key="2">
    <source>
        <dbReference type="Pfam" id="PF22725"/>
    </source>
</evidence>
<sequence>MTNQSSRDQSFTEKTKIAVIGVGALGRHHARILAGLNECELVAVAEPNEHIGQPIAEQHGCRWVADYHECLNEIDAVSIVVPTVVHHKIGVECLEMGLSVLMEKPLAKTVTEATELVDAAKRNDALLQVGHIERFNPVTPVARKMLGTPRYIKGERLSPYAFRSTDIGVIHDLMIHDIDLVLSFVNAPVQSVDAFGISILGENEDSVQARLYFENGCIADLSANRVNPEFKRAMQIWSDTGSVDIDFNSQKVTGYSPSEQLLFGTSPLEKSRQPGADIDQLKQDIFGKYIQVDEPEVQQNVDALTAEL</sequence>
<dbReference type="Gene3D" id="3.30.360.10">
    <property type="entry name" value="Dihydrodipicolinate Reductase, domain 2"/>
    <property type="match status" value="1"/>
</dbReference>
<dbReference type="GO" id="GO:0000166">
    <property type="term" value="F:nucleotide binding"/>
    <property type="evidence" value="ECO:0007669"/>
    <property type="project" value="InterPro"/>
</dbReference>
<evidence type="ECO:0000259" key="1">
    <source>
        <dbReference type="Pfam" id="PF01408"/>
    </source>
</evidence>
<protein>
    <submittedName>
        <fullName evidence="3">Oxidoreductase</fullName>
    </submittedName>
</protein>
<dbReference type="AlphaFoldDB" id="A0A3B1DUF9"/>
<feature type="non-terminal residue" evidence="3">
    <location>
        <position position="308"/>
    </location>
</feature>
<organism evidence="3">
    <name type="scientific">hydrothermal vent metagenome</name>
    <dbReference type="NCBI Taxonomy" id="652676"/>
    <lineage>
        <taxon>unclassified sequences</taxon>
        <taxon>metagenomes</taxon>
        <taxon>ecological metagenomes</taxon>
    </lineage>
</organism>